<name>A0A158DEE9_9BURK</name>
<organism evidence="3 4">
    <name type="scientific">Caballeronia pedi</name>
    <dbReference type="NCBI Taxonomy" id="1777141"/>
    <lineage>
        <taxon>Bacteria</taxon>
        <taxon>Pseudomonadati</taxon>
        <taxon>Pseudomonadota</taxon>
        <taxon>Betaproteobacteria</taxon>
        <taxon>Burkholderiales</taxon>
        <taxon>Burkholderiaceae</taxon>
        <taxon>Caballeronia</taxon>
    </lineage>
</organism>
<evidence type="ECO:0000313" key="4">
    <source>
        <dbReference type="Proteomes" id="UP000054911"/>
    </source>
</evidence>
<proteinExistence type="predicted"/>
<dbReference type="GO" id="GO:0015977">
    <property type="term" value="P:carbon fixation"/>
    <property type="evidence" value="ECO:0007669"/>
    <property type="project" value="InterPro"/>
</dbReference>
<reference evidence="3" key="1">
    <citation type="submission" date="2016-01" db="EMBL/GenBank/DDBJ databases">
        <authorList>
            <person name="Peeters C."/>
        </authorList>
    </citation>
    <scope>NUCLEOTIDE SEQUENCE [LARGE SCALE GENOMIC DNA]</scope>
    <source>
        <strain evidence="3">LMG 29323</strain>
    </source>
</reference>
<dbReference type="AlphaFoldDB" id="A0A158DEE9"/>
<dbReference type="Proteomes" id="UP000054911">
    <property type="component" value="Unassembled WGS sequence"/>
</dbReference>
<keyword evidence="4" id="KW-1185">Reference proteome</keyword>
<dbReference type="Gene3D" id="1.20.1440.90">
    <property type="entry name" value="Phosphoenolpyruvate/pyruvate domain"/>
    <property type="match status" value="1"/>
</dbReference>
<dbReference type="EMBL" id="FCOE02000037">
    <property type="protein sequence ID" value="SAK92843.1"/>
    <property type="molecule type" value="Genomic_DNA"/>
</dbReference>
<dbReference type="SUPFAM" id="SSF51621">
    <property type="entry name" value="Phosphoenolpyruvate/pyruvate domain"/>
    <property type="match status" value="1"/>
</dbReference>
<protein>
    <recommendedName>
        <fullName evidence="2">Phosphoenolpyruvate carboxylase</fullName>
    </recommendedName>
</protein>
<dbReference type="GO" id="GO:0008964">
    <property type="term" value="F:phosphoenolpyruvate carboxylase activity"/>
    <property type="evidence" value="ECO:0007669"/>
    <property type="project" value="InterPro"/>
</dbReference>
<gene>
    <name evidence="3" type="ORF">AWB80_06724</name>
</gene>
<dbReference type="InterPro" id="IPR021135">
    <property type="entry name" value="PEP_COase"/>
</dbReference>
<evidence type="ECO:0000313" key="3">
    <source>
        <dbReference type="EMBL" id="SAK92843.1"/>
    </source>
</evidence>
<dbReference type="InterPro" id="IPR015813">
    <property type="entry name" value="Pyrv/PenolPyrv_kinase-like_dom"/>
</dbReference>
<comment type="caution">
    <text evidence="3">The sequence shown here is derived from an EMBL/GenBank/DDBJ whole genome shotgun (WGS) entry which is preliminary data.</text>
</comment>
<comment type="function">
    <text evidence="1">Forms oxaloacetate, a four-carbon dicarboxylic acid source for the tricarboxylic acid cycle.</text>
</comment>
<dbReference type="Pfam" id="PF00311">
    <property type="entry name" value="PEPcase"/>
    <property type="match status" value="1"/>
</dbReference>
<evidence type="ECO:0000256" key="1">
    <source>
        <dbReference type="ARBA" id="ARBA00003670"/>
    </source>
</evidence>
<evidence type="ECO:0000256" key="2">
    <source>
        <dbReference type="ARBA" id="ARBA00022419"/>
    </source>
</evidence>
<dbReference type="STRING" id="1777141.AWB80_06724"/>
<accession>A0A158DEE9</accession>
<sequence>MPIDESAALRQPACGYKPPFTCVFGRTFRCGLCPRNRPTDCQRIFEHYLEEVHKLGAELSVSNLLAGSSDALKALADASRDQSPHRTDEPYRRALIGIYTRLAASARVRLGEGVVAVRSAGPGAPQIRAKPYADAAEFSRAPPRCSTSFSRASTCGGGFNRSMQ</sequence>
<dbReference type="GO" id="GO:0006099">
    <property type="term" value="P:tricarboxylic acid cycle"/>
    <property type="evidence" value="ECO:0007669"/>
    <property type="project" value="InterPro"/>
</dbReference>